<name>A0A9N7TRU0_PLEPL</name>
<gene>
    <name evidence="2" type="ORF">PLEPLA_LOCUS4762</name>
</gene>
<comment type="caution">
    <text evidence="2">The sequence shown here is derived from an EMBL/GenBank/DDBJ whole genome shotgun (WGS) entry which is preliminary data.</text>
</comment>
<evidence type="ECO:0000313" key="2">
    <source>
        <dbReference type="EMBL" id="CAB1416969.1"/>
    </source>
</evidence>
<protein>
    <submittedName>
        <fullName evidence="2">Uncharacterized protein</fullName>
    </submittedName>
</protein>
<feature type="region of interest" description="Disordered" evidence="1">
    <location>
        <begin position="35"/>
        <end position="65"/>
    </location>
</feature>
<sequence length="274" mass="31221">MELAHQNAALKLMNSKENTWTEEKKNLMDEIDSLKARNDLSPAGTERSAEGCLSRQRGLESENKEVHKRFTVREKEVKSLNARLHHQQAETQRVKEELTDFDSQLKAAKVVQRRMDRENKEGGCFLQEEEVAEAGGERRKTTQMDREADREKACREVCRQTGEKYKGCSAPEKSYLELADPRVSWLAGFLVKGDCWLLPSFLPPSLPCLASLLGGQASRTRHKNKPRKERLVDRRQWNWTGDESAGSAAKECRCRSCVLLKDTSVVQMLGIMEV</sequence>
<proteinExistence type="predicted"/>
<accession>A0A9N7TRU0</accession>
<dbReference type="Proteomes" id="UP001153269">
    <property type="component" value="Unassembled WGS sequence"/>
</dbReference>
<keyword evidence="3" id="KW-1185">Reference proteome</keyword>
<feature type="region of interest" description="Disordered" evidence="1">
    <location>
        <begin position="1"/>
        <end position="23"/>
    </location>
</feature>
<dbReference type="EMBL" id="CADEAL010000235">
    <property type="protein sequence ID" value="CAB1416969.1"/>
    <property type="molecule type" value="Genomic_DNA"/>
</dbReference>
<organism evidence="2 3">
    <name type="scientific">Pleuronectes platessa</name>
    <name type="common">European plaice</name>
    <dbReference type="NCBI Taxonomy" id="8262"/>
    <lineage>
        <taxon>Eukaryota</taxon>
        <taxon>Metazoa</taxon>
        <taxon>Chordata</taxon>
        <taxon>Craniata</taxon>
        <taxon>Vertebrata</taxon>
        <taxon>Euteleostomi</taxon>
        <taxon>Actinopterygii</taxon>
        <taxon>Neopterygii</taxon>
        <taxon>Teleostei</taxon>
        <taxon>Neoteleostei</taxon>
        <taxon>Acanthomorphata</taxon>
        <taxon>Carangaria</taxon>
        <taxon>Pleuronectiformes</taxon>
        <taxon>Pleuronectoidei</taxon>
        <taxon>Pleuronectidae</taxon>
        <taxon>Pleuronectes</taxon>
    </lineage>
</organism>
<dbReference type="AlphaFoldDB" id="A0A9N7TRU0"/>
<evidence type="ECO:0000313" key="3">
    <source>
        <dbReference type="Proteomes" id="UP001153269"/>
    </source>
</evidence>
<evidence type="ECO:0000256" key="1">
    <source>
        <dbReference type="SAM" id="MobiDB-lite"/>
    </source>
</evidence>
<reference evidence="2" key="1">
    <citation type="submission" date="2020-03" db="EMBL/GenBank/DDBJ databases">
        <authorList>
            <person name="Weist P."/>
        </authorList>
    </citation>
    <scope>NUCLEOTIDE SEQUENCE</scope>
</reference>